<accession>U9SYR8</accession>
<dbReference type="HOGENOM" id="CLU_2499036_0_0_1"/>
<name>U9SYR8_RHIID</name>
<evidence type="ECO:0000256" key="1">
    <source>
        <dbReference type="SAM" id="MobiDB-lite"/>
    </source>
</evidence>
<sequence length="86" mass="9320">MYNSCKKYSRVEVYEANQATVACIQKGDITTWVFKSKSTLKPASDASSTDEIKKTCPGDNTSDSVVDEPAKSAVVKSETKAEVEPP</sequence>
<feature type="compositionally biased region" description="Polar residues" evidence="1">
    <location>
        <begin position="39"/>
        <end position="49"/>
    </location>
</feature>
<feature type="region of interest" description="Disordered" evidence="1">
    <location>
        <begin position="39"/>
        <end position="86"/>
    </location>
</feature>
<dbReference type="EMBL" id="KI296763">
    <property type="protein sequence ID" value="ESA01064.1"/>
    <property type="molecule type" value="Genomic_DNA"/>
</dbReference>
<proteinExistence type="predicted"/>
<protein>
    <submittedName>
        <fullName evidence="2">Uncharacterized protein</fullName>
    </submittedName>
</protein>
<reference evidence="2" key="1">
    <citation type="submission" date="2013-07" db="EMBL/GenBank/DDBJ databases">
        <title>The genome of an arbuscular mycorrhizal fungus provides insights into the evolution of the oldest plant symbiosis.</title>
        <authorList>
            <consortium name="DOE Joint Genome Institute"/>
            <person name="Tisserant E."/>
            <person name="Malbreil M."/>
            <person name="Kuo A."/>
            <person name="Kohler A."/>
            <person name="Symeonidi A."/>
            <person name="Balestrini R."/>
            <person name="Charron P."/>
            <person name="Duensing N."/>
            <person name="Frei-dit-Frey N."/>
            <person name="Gianinazzi-Pearson V."/>
            <person name="Gilbert B."/>
            <person name="Handa Y."/>
            <person name="Hijri M."/>
            <person name="Kaul R."/>
            <person name="Kawaguchi M."/>
            <person name="Krajinski F."/>
            <person name="Lammers P."/>
            <person name="Lapierre D."/>
            <person name="Masclaux F.G."/>
            <person name="Murat C."/>
            <person name="Morin E."/>
            <person name="Ndikumana S."/>
            <person name="Pagni M."/>
            <person name="Petitpierre D."/>
            <person name="Requena N."/>
            <person name="Rosikiewicz P."/>
            <person name="Riley R."/>
            <person name="Saito K."/>
            <person name="San Clemente H."/>
            <person name="Shapiro H."/>
            <person name="van Tuinen D."/>
            <person name="Becard G."/>
            <person name="Bonfante P."/>
            <person name="Paszkowski U."/>
            <person name="Shachar-Hill Y."/>
            <person name="Young J.P."/>
            <person name="Sanders I.R."/>
            <person name="Henrissat B."/>
            <person name="Rensing S.A."/>
            <person name="Grigoriev I.V."/>
            <person name="Corradi N."/>
            <person name="Roux C."/>
            <person name="Martin F."/>
        </authorList>
    </citation>
    <scope>NUCLEOTIDE SEQUENCE</scope>
    <source>
        <strain evidence="2">DAOM 197198</strain>
    </source>
</reference>
<gene>
    <name evidence="2" type="ORF">GLOINDRAFT_838</name>
</gene>
<evidence type="ECO:0000313" key="2">
    <source>
        <dbReference type="EMBL" id="ESA01064.1"/>
    </source>
</evidence>
<feature type="compositionally biased region" description="Basic and acidic residues" evidence="1">
    <location>
        <begin position="77"/>
        <end position="86"/>
    </location>
</feature>
<organism evidence="2">
    <name type="scientific">Rhizophagus irregularis (strain DAOM 181602 / DAOM 197198 / MUCL 43194)</name>
    <name type="common">Arbuscular mycorrhizal fungus</name>
    <name type="synonym">Glomus intraradices</name>
    <dbReference type="NCBI Taxonomy" id="747089"/>
    <lineage>
        <taxon>Eukaryota</taxon>
        <taxon>Fungi</taxon>
        <taxon>Fungi incertae sedis</taxon>
        <taxon>Mucoromycota</taxon>
        <taxon>Glomeromycotina</taxon>
        <taxon>Glomeromycetes</taxon>
        <taxon>Glomerales</taxon>
        <taxon>Glomeraceae</taxon>
        <taxon>Rhizophagus</taxon>
    </lineage>
</organism>
<dbReference type="AlphaFoldDB" id="U9SYR8"/>